<dbReference type="InterPro" id="IPR055088">
    <property type="entry name" value="Fibulin_C"/>
</dbReference>
<name>A0ABD0MZX7_CIRMR</name>
<organism evidence="3 4">
    <name type="scientific">Cirrhinus mrigala</name>
    <name type="common">Mrigala</name>
    <dbReference type="NCBI Taxonomy" id="683832"/>
    <lineage>
        <taxon>Eukaryota</taxon>
        <taxon>Metazoa</taxon>
        <taxon>Chordata</taxon>
        <taxon>Craniata</taxon>
        <taxon>Vertebrata</taxon>
        <taxon>Euteleostomi</taxon>
        <taxon>Actinopterygii</taxon>
        <taxon>Neopterygii</taxon>
        <taxon>Teleostei</taxon>
        <taxon>Ostariophysi</taxon>
        <taxon>Cypriniformes</taxon>
        <taxon>Cyprinidae</taxon>
        <taxon>Labeoninae</taxon>
        <taxon>Labeonini</taxon>
        <taxon>Cirrhinus</taxon>
    </lineage>
</organism>
<evidence type="ECO:0000313" key="3">
    <source>
        <dbReference type="EMBL" id="KAL0155492.1"/>
    </source>
</evidence>
<sequence length="120" mass="13409">RLPCNQTSECLALPVRITYYHLTFPTKIPIPTNIFRMGPSNSALGDDIEVAIVDGNEGGYFAAKRVDHGGVLVVQKPITLPQDFEISLEMKLSRFGHLSVYLFKIRLFVTPDELSNTITE</sequence>
<dbReference type="Proteomes" id="UP001529510">
    <property type="component" value="Unassembled WGS sequence"/>
</dbReference>
<evidence type="ECO:0000256" key="1">
    <source>
        <dbReference type="ARBA" id="ARBA00022737"/>
    </source>
</evidence>
<comment type="caution">
    <text evidence="3">The sequence shown here is derived from an EMBL/GenBank/DDBJ whole genome shotgun (WGS) entry which is preliminary data.</text>
</comment>
<keyword evidence="4" id="KW-1185">Reference proteome</keyword>
<reference evidence="3 4" key="1">
    <citation type="submission" date="2024-05" db="EMBL/GenBank/DDBJ databases">
        <title>Genome sequencing and assembly of Indian major carp, Cirrhinus mrigala (Hamilton, 1822).</title>
        <authorList>
            <person name="Mohindra V."/>
            <person name="Chowdhury L.M."/>
            <person name="Lal K."/>
            <person name="Jena J.K."/>
        </authorList>
    </citation>
    <scope>NUCLEOTIDE SEQUENCE [LARGE SCALE GENOMIC DNA]</scope>
    <source>
        <strain evidence="3">CM1030</strain>
        <tissue evidence="3">Blood</tissue>
    </source>
</reference>
<proteinExistence type="predicted"/>
<dbReference type="EMBL" id="JAMKFB020000025">
    <property type="protein sequence ID" value="KAL0155492.1"/>
    <property type="molecule type" value="Genomic_DNA"/>
</dbReference>
<gene>
    <name evidence="3" type="ORF">M9458_049755</name>
</gene>
<accession>A0ABD0MZX7</accession>
<evidence type="ECO:0000259" key="2">
    <source>
        <dbReference type="Pfam" id="PF22914"/>
    </source>
</evidence>
<evidence type="ECO:0000313" key="4">
    <source>
        <dbReference type="Proteomes" id="UP001529510"/>
    </source>
</evidence>
<feature type="non-terminal residue" evidence="3">
    <location>
        <position position="1"/>
    </location>
</feature>
<dbReference type="Pfam" id="PF22914">
    <property type="entry name" value="Fibulin_C"/>
    <property type="match status" value="1"/>
</dbReference>
<dbReference type="AlphaFoldDB" id="A0ABD0MZX7"/>
<keyword evidence="1" id="KW-0677">Repeat</keyword>
<protein>
    <recommendedName>
        <fullName evidence="2">Fibulin C-terminal Ig-like domain-containing protein</fullName>
    </recommendedName>
</protein>
<feature type="domain" description="Fibulin C-terminal Ig-like" evidence="2">
    <location>
        <begin position="16"/>
        <end position="111"/>
    </location>
</feature>